<sequence length="95" mass="10850">IEETQNIVTRGLETGIDHGGTPSLTRAKEEQEKATHFLRARMDQLKTDRSQELTYPLEYNRGQIYSQQKEKIAQSKFKGTARVTGENVKAEEIQV</sequence>
<name>A0A093BHG6_CHAPE</name>
<gene>
    <name evidence="2" type="ORF">M959_15082</name>
</gene>
<dbReference type="EMBL" id="KN126275">
    <property type="protein sequence ID" value="KFU88127.1"/>
    <property type="molecule type" value="Genomic_DNA"/>
</dbReference>
<accession>A0A093BHG6</accession>
<feature type="region of interest" description="Disordered" evidence="1">
    <location>
        <begin position="1"/>
        <end position="31"/>
    </location>
</feature>
<proteinExistence type="predicted"/>
<organism evidence="2 3">
    <name type="scientific">Chaetura pelagica</name>
    <name type="common">Chimney swift</name>
    <name type="synonym">Hirundo pelagica</name>
    <dbReference type="NCBI Taxonomy" id="8897"/>
    <lineage>
        <taxon>Eukaryota</taxon>
        <taxon>Metazoa</taxon>
        <taxon>Chordata</taxon>
        <taxon>Craniata</taxon>
        <taxon>Vertebrata</taxon>
        <taxon>Euteleostomi</taxon>
        <taxon>Archelosauria</taxon>
        <taxon>Archosauria</taxon>
        <taxon>Dinosauria</taxon>
        <taxon>Saurischia</taxon>
        <taxon>Theropoda</taxon>
        <taxon>Coelurosauria</taxon>
        <taxon>Aves</taxon>
        <taxon>Neognathae</taxon>
        <taxon>Neoaves</taxon>
        <taxon>Strisores</taxon>
        <taxon>Apodiformes</taxon>
        <taxon>Apodidae</taxon>
        <taxon>Apodinae</taxon>
        <taxon>Chaetura</taxon>
    </lineage>
</organism>
<evidence type="ECO:0000256" key="1">
    <source>
        <dbReference type="SAM" id="MobiDB-lite"/>
    </source>
</evidence>
<reference evidence="3" key="2">
    <citation type="journal article" date="2014" name="Science">
        <title>Comparative genomics reveals insights into avian genome evolution and adaptation.</title>
        <authorList>
            <consortium name="Avian Genome Consortium"/>
            <person name="Zhang G."/>
            <person name="Li C."/>
            <person name="Li Q."/>
            <person name="Li B."/>
            <person name="Larkin D.M."/>
            <person name="Lee C."/>
            <person name="Storz J.F."/>
            <person name="Antunes A."/>
            <person name="Greenwold M.J."/>
            <person name="Meredith R.W."/>
            <person name="Odeen A."/>
            <person name="Cui J."/>
            <person name="Zhou Q."/>
            <person name="Xu L."/>
            <person name="Pan H."/>
            <person name="Wang Z."/>
            <person name="Jin L."/>
            <person name="Zhang P."/>
            <person name="Hu H."/>
            <person name="Yang W."/>
            <person name="Hu J."/>
            <person name="Xiao J."/>
            <person name="Yang Z."/>
            <person name="Liu Y."/>
            <person name="Xie Q."/>
            <person name="Yu H."/>
            <person name="Lian J."/>
            <person name="Wen P."/>
            <person name="Zhang F."/>
            <person name="Li H."/>
            <person name="Zeng Y."/>
            <person name="Xiong Z."/>
            <person name="Liu S."/>
            <person name="Zhou L."/>
            <person name="Huang Z."/>
            <person name="An N."/>
            <person name="Wang J."/>
            <person name="Zheng Q."/>
            <person name="Xiong Y."/>
            <person name="Wang G."/>
            <person name="Wang B."/>
            <person name="Wang J."/>
            <person name="Fan Y."/>
            <person name="da Fonseca R.R."/>
            <person name="Alfaro-Nunez A."/>
            <person name="Schubert M."/>
            <person name="Orlando L."/>
            <person name="Mourier T."/>
            <person name="Howard J.T."/>
            <person name="Ganapathy G."/>
            <person name="Pfenning A."/>
            <person name="Whitney O."/>
            <person name="Rivas M.V."/>
            <person name="Hara E."/>
            <person name="Smith J."/>
            <person name="Farre M."/>
            <person name="Narayan J."/>
            <person name="Slavov G."/>
            <person name="Romanov M.N."/>
            <person name="Borges R."/>
            <person name="Machado J.P."/>
            <person name="Khan I."/>
            <person name="Springer M.S."/>
            <person name="Gatesy J."/>
            <person name="Hoffmann F.G."/>
            <person name="Opazo J.C."/>
            <person name="Hastad O."/>
            <person name="Sawyer R.H."/>
            <person name="Kim H."/>
            <person name="Kim K.W."/>
            <person name="Kim H.J."/>
            <person name="Cho S."/>
            <person name="Li N."/>
            <person name="Huang Y."/>
            <person name="Bruford M.W."/>
            <person name="Zhan X."/>
            <person name="Dixon A."/>
            <person name="Bertelsen M.F."/>
            <person name="Derryberry E."/>
            <person name="Warren W."/>
            <person name="Wilson R.K."/>
            <person name="Li S."/>
            <person name="Ray D.A."/>
            <person name="Green R.E."/>
            <person name="O'Brien S.J."/>
            <person name="Griffin D."/>
            <person name="Johnson W.E."/>
            <person name="Haussler D."/>
            <person name="Ryder O.A."/>
            <person name="Willerslev E."/>
            <person name="Graves G.R."/>
            <person name="Alstrom P."/>
            <person name="Fjeldsa J."/>
            <person name="Mindell D.P."/>
            <person name="Edwards S.V."/>
            <person name="Braun E.L."/>
            <person name="Rahbek C."/>
            <person name="Burt D.W."/>
            <person name="Houde P."/>
            <person name="Zhang Y."/>
            <person name="Yang H."/>
            <person name="Wang J."/>
            <person name="Jarvis E.D."/>
            <person name="Gilbert M.T."/>
            <person name="Wang J."/>
        </authorList>
    </citation>
    <scope>NUCLEOTIDE SEQUENCE [LARGE SCALE GENOMIC DNA]</scope>
</reference>
<protein>
    <submittedName>
        <fullName evidence="2">Uncharacterized protein</fullName>
    </submittedName>
</protein>
<dbReference type="AlphaFoldDB" id="A0A093BHG6"/>
<keyword evidence="3" id="KW-1185">Reference proteome</keyword>
<reference evidence="2 3" key="1">
    <citation type="submission" date="2013-08" db="EMBL/GenBank/DDBJ databases">
        <title>Genome evolution of avian class.</title>
        <authorList>
            <person name="Zhang G."/>
            <person name="Li C."/>
        </authorList>
    </citation>
    <scope>NUCLEOTIDE SEQUENCE [LARGE SCALE GENOMIC DNA]</scope>
    <source>
        <strain evidence="2">M959</strain>
    </source>
</reference>
<evidence type="ECO:0000313" key="3">
    <source>
        <dbReference type="Proteomes" id="UP000031515"/>
    </source>
</evidence>
<dbReference type="Proteomes" id="UP000031515">
    <property type="component" value="Unassembled WGS sequence"/>
</dbReference>
<feature type="non-terminal residue" evidence="2">
    <location>
        <position position="1"/>
    </location>
</feature>
<evidence type="ECO:0000313" key="2">
    <source>
        <dbReference type="EMBL" id="KFU88127.1"/>
    </source>
</evidence>
<feature type="non-terminal residue" evidence="2">
    <location>
        <position position="95"/>
    </location>
</feature>